<dbReference type="EMBL" id="QRHA01000014">
    <property type="protein sequence ID" value="RDV24125.1"/>
    <property type="molecule type" value="Genomic_DNA"/>
</dbReference>
<accession>A0A3D8M3J0</accession>
<reference evidence="2" key="1">
    <citation type="submission" date="2018-08" db="EMBL/GenBank/DDBJ databases">
        <authorList>
            <person name="Zhang J."/>
            <person name="Du Z.-J."/>
        </authorList>
    </citation>
    <scope>NUCLEOTIDE SEQUENCE [LARGE SCALE GENOMIC DNA]</scope>
    <source>
        <strain evidence="2">KCTC 52655</strain>
    </source>
</reference>
<comment type="caution">
    <text evidence="1">The sequence shown here is derived from an EMBL/GenBank/DDBJ whole genome shotgun (WGS) entry which is preliminary data.</text>
</comment>
<protein>
    <submittedName>
        <fullName evidence="1">Uncharacterized protein</fullName>
    </submittedName>
</protein>
<name>A0A3D8M3J0_9ALTE</name>
<dbReference type="AlphaFoldDB" id="A0A3D8M3J0"/>
<keyword evidence="2" id="KW-1185">Reference proteome</keyword>
<proteinExistence type="predicted"/>
<evidence type="ECO:0000313" key="1">
    <source>
        <dbReference type="EMBL" id="RDV24125.1"/>
    </source>
</evidence>
<organism evidence="1 2">
    <name type="scientific">Alteromonas aestuariivivens</name>
    <dbReference type="NCBI Taxonomy" id="1938339"/>
    <lineage>
        <taxon>Bacteria</taxon>
        <taxon>Pseudomonadati</taxon>
        <taxon>Pseudomonadota</taxon>
        <taxon>Gammaproteobacteria</taxon>
        <taxon>Alteromonadales</taxon>
        <taxon>Alteromonadaceae</taxon>
        <taxon>Alteromonas/Salinimonas group</taxon>
        <taxon>Alteromonas</taxon>
    </lineage>
</organism>
<gene>
    <name evidence="1" type="ORF">DXV75_15665</name>
</gene>
<sequence>MSLSIVILVIISAGVMLSRHYLLTPAGKQPPVINGLGNQCEFVNLVCTFGGSAFSVRAEFHQVPRPEEQLWLDLSWEPNLELERAWVEGVNMFMGRVPLMLEGARPGVASGWFMLGSCSEPAMQWHLVLHFKGQAEPVLMQFTTRQH</sequence>
<dbReference type="Proteomes" id="UP000256561">
    <property type="component" value="Unassembled WGS sequence"/>
</dbReference>
<evidence type="ECO:0000313" key="2">
    <source>
        <dbReference type="Proteomes" id="UP000256561"/>
    </source>
</evidence>